<comment type="catalytic activity">
    <reaction evidence="1">
        <text>ATP + protein L-histidine = ADP + protein N-phospho-L-histidine.</text>
        <dbReference type="EC" id="2.7.13.3"/>
    </reaction>
</comment>
<dbReference type="EMBL" id="QXQB01000002">
    <property type="protein sequence ID" value="RJX40146.1"/>
    <property type="molecule type" value="Genomic_DNA"/>
</dbReference>
<dbReference type="OrthoDB" id="368131at2"/>
<evidence type="ECO:0000259" key="11">
    <source>
        <dbReference type="PROSITE" id="PS50109"/>
    </source>
</evidence>
<reference evidence="12 13" key="1">
    <citation type="submission" date="2018-09" db="EMBL/GenBank/DDBJ databases">
        <title>Paenibacillus aracenensis nov. sp. isolated from a cave in southern Spain.</title>
        <authorList>
            <person name="Jurado V."/>
            <person name="Gutierrez-Patricio S."/>
            <person name="Gonzalez-Pimentel J.L."/>
            <person name="Miller A.Z."/>
            <person name="Laiz L."/>
            <person name="Saiz-Jimenez C."/>
        </authorList>
    </citation>
    <scope>NUCLEOTIDE SEQUENCE [LARGE SCALE GENOMIC DNA]</scope>
    <source>
        <strain evidence="12 13">JCM 19203</strain>
    </source>
</reference>
<dbReference type="InterPro" id="IPR050351">
    <property type="entry name" value="BphY/WalK/GraS-like"/>
</dbReference>
<comment type="subcellular location">
    <subcellularLocation>
        <location evidence="2">Cell membrane</location>
        <topology evidence="2">Multi-pass membrane protein</topology>
    </subcellularLocation>
</comment>
<dbReference type="InterPro" id="IPR004358">
    <property type="entry name" value="Sig_transdc_His_kin-like_C"/>
</dbReference>
<dbReference type="SUPFAM" id="SSF55874">
    <property type="entry name" value="ATPase domain of HSP90 chaperone/DNA topoisomerase II/histidine kinase"/>
    <property type="match status" value="1"/>
</dbReference>
<keyword evidence="4" id="KW-0597">Phosphoprotein</keyword>
<evidence type="ECO:0000256" key="6">
    <source>
        <dbReference type="ARBA" id="ARBA00022741"/>
    </source>
</evidence>
<keyword evidence="10" id="KW-0812">Transmembrane</keyword>
<evidence type="ECO:0000256" key="1">
    <source>
        <dbReference type="ARBA" id="ARBA00000085"/>
    </source>
</evidence>
<dbReference type="SUPFAM" id="SSF47384">
    <property type="entry name" value="Homodimeric domain of signal transducing histidine kinase"/>
    <property type="match status" value="1"/>
</dbReference>
<keyword evidence="10" id="KW-0472">Membrane</keyword>
<keyword evidence="8" id="KW-0067">ATP-binding</keyword>
<feature type="transmembrane region" description="Helical" evidence="10">
    <location>
        <begin position="20"/>
        <end position="41"/>
    </location>
</feature>
<dbReference type="PANTHER" id="PTHR45453:SF1">
    <property type="entry name" value="PHOSPHATE REGULON SENSOR PROTEIN PHOR"/>
    <property type="match status" value="1"/>
</dbReference>
<protein>
    <recommendedName>
        <fullName evidence="3">histidine kinase</fullName>
        <ecNumber evidence="3">2.7.13.3</ecNumber>
    </recommendedName>
</protein>
<dbReference type="RefSeq" id="WP_120110158.1">
    <property type="nucleotide sequence ID" value="NZ_QXQB01000002.1"/>
</dbReference>
<name>A0A3A6PK69_9BACL</name>
<dbReference type="CDD" id="cd00075">
    <property type="entry name" value="HATPase"/>
    <property type="match status" value="1"/>
</dbReference>
<dbReference type="CDD" id="cd00082">
    <property type="entry name" value="HisKA"/>
    <property type="match status" value="1"/>
</dbReference>
<gene>
    <name evidence="12" type="ORF">D3P09_12340</name>
</gene>
<dbReference type="InterPro" id="IPR003661">
    <property type="entry name" value="HisK_dim/P_dom"/>
</dbReference>
<feature type="domain" description="Histidine kinase" evidence="11">
    <location>
        <begin position="362"/>
        <end position="581"/>
    </location>
</feature>
<keyword evidence="9" id="KW-0902">Two-component regulatory system</keyword>
<proteinExistence type="predicted"/>
<comment type="caution">
    <text evidence="12">The sequence shown here is derived from an EMBL/GenBank/DDBJ whole genome shotgun (WGS) entry which is preliminary data.</text>
</comment>
<feature type="transmembrane region" description="Helical" evidence="10">
    <location>
        <begin position="257"/>
        <end position="281"/>
    </location>
</feature>
<dbReference type="InterPro" id="IPR036890">
    <property type="entry name" value="HATPase_C_sf"/>
</dbReference>
<evidence type="ECO:0000313" key="12">
    <source>
        <dbReference type="EMBL" id="RJX40146.1"/>
    </source>
</evidence>
<keyword evidence="13" id="KW-1185">Reference proteome</keyword>
<dbReference type="SMART" id="SM00387">
    <property type="entry name" value="HATPase_c"/>
    <property type="match status" value="1"/>
</dbReference>
<evidence type="ECO:0000256" key="3">
    <source>
        <dbReference type="ARBA" id="ARBA00012438"/>
    </source>
</evidence>
<keyword evidence="5" id="KW-0808">Transferase</keyword>
<dbReference type="GO" id="GO:0005524">
    <property type="term" value="F:ATP binding"/>
    <property type="evidence" value="ECO:0007669"/>
    <property type="project" value="UniProtKB-KW"/>
</dbReference>
<evidence type="ECO:0000256" key="8">
    <source>
        <dbReference type="ARBA" id="ARBA00022840"/>
    </source>
</evidence>
<dbReference type="Pfam" id="PF00512">
    <property type="entry name" value="HisKA"/>
    <property type="match status" value="1"/>
</dbReference>
<accession>A0A3A6PK69</accession>
<dbReference type="EC" id="2.7.13.3" evidence="3"/>
<dbReference type="FunFam" id="3.30.565.10:FF:000006">
    <property type="entry name" value="Sensor histidine kinase WalK"/>
    <property type="match status" value="1"/>
</dbReference>
<dbReference type="GO" id="GO:0016036">
    <property type="term" value="P:cellular response to phosphate starvation"/>
    <property type="evidence" value="ECO:0007669"/>
    <property type="project" value="TreeGrafter"/>
</dbReference>
<dbReference type="Gene3D" id="1.10.287.130">
    <property type="match status" value="1"/>
</dbReference>
<evidence type="ECO:0000256" key="7">
    <source>
        <dbReference type="ARBA" id="ARBA00022777"/>
    </source>
</evidence>
<dbReference type="Pfam" id="PF02518">
    <property type="entry name" value="HATPase_c"/>
    <property type="match status" value="1"/>
</dbReference>
<evidence type="ECO:0000256" key="5">
    <source>
        <dbReference type="ARBA" id="ARBA00022679"/>
    </source>
</evidence>
<dbReference type="Proteomes" id="UP000267798">
    <property type="component" value="Unassembled WGS sequence"/>
</dbReference>
<evidence type="ECO:0000256" key="4">
    <source>
        <dbReference type="ARBA" id="ARBA00022553"/>
    </source>
</evidence>
<dbReference type="PRINTS" id="PR00344">
    <property type="entry name" value="BCTRLSENSOR"/>
</dbReference>
<evidence type="ECO:0000256" key="10">
    <source>
        <dbReference type="SAM" id="Phobius"/>
    </source>
</evidence>
<dbReference type="GO" id="GO:0004721">
    <property type="term" value="F:phosphoprotein phosphatase activity"/>
    <property type="evidence" value="ECO:0007669"/>
    <property type="project" value="TreeGrafter"/>
</dbReference>
<dbReference type="InterPro" id="IPR003594">
    <property type="entry name" value="HATPase_dom"/>
</dbReference>
<dbReference type="PANTHER" id="PTHR45453">
    <property type="entry name" value="PHOSPHATE REGULON SENSOR PROTEIN PHOR"/>
    <property type="match status" value="1"/>
</dbReference>
<dbReference type="Gene3D" id="3.30.565.10">
    <property type="entry name" value="Histidine kinase-like ATPase, C-terminal domain"/>
    <property type="match status" value="1"/>
</dbReference>
<dbReference type="PROSITE" id="PS50109">
    <property type="entry name" value="HIS_KIN"/>
    <property type="match status" value="1"/>
</dbReference>
<keyword evidence="10" id="KW-1133">Transmembrane helix</keyword>
<dbReference type="InterPro" id="IPR036097">
    <property type="entry name" value="HisK_dim/P_sf"/>
</dbReference>
<organism evidence="12 13">
    <name type="scientific">Paenibacillus pinisoli</name>
    <dbReference type="NCBI Taxonomy" id="1276110"/>
    <lineage>
        <taxon>Bacteria</taxon>
        <taxon>Bacillati</taxon>
        <taxon>Bacillota</taxon>
        <taxon>Bacilli</taxon>
        <taxon>Bacillales</taxon>
        <taxon>Paenibacillaceae</taxon>
        <taxon>Paenibacillus</taxon>
    </lineage>
</organism>
<evidence type="ECO:0000256" key="2">
    <source>
        <dbReference type="ARBA" id="ARBA00004651"/>
    </source>
</evidence>
<dbReference type="InterPro" id="IPR005467">
    <property type="entry name" value="His_kinase_dom"/>
</dbReference>
<sequence>MKTRNVKRRLTLHFTYQMLLLFVFVLLMIFTIVLVFIQLLVNEDMKQRFPFGSLDVIIMETDVTEQKAVVPKRWVDQLAEQHYWLQVVNSQGNVIYEANTPEDVPQVYTTGELLVIQQTKRYGPYEVMMSLDDSVPNMALFMLGYVNDRSVEVQSIYAKYARDGVLREEAAEQLNEELAKSRHTLQIIDSNGQVQQSVGMPMERERYAPLELITMEKMKGNFPTVVSVHADRETNTFWVLHQSKRGGYVKQPFMKEVIILASFIGGAILIATLAFSIYHGYRYGRPLLLFIDWFARLGRGQYEETLSAKDQRRVYRKNGKLRRKYKLYKEVIDGFREMTLRLHTAEQDRIRLEKTREEWMTGISHDLRTPLSSIQGYGHLLESGQYNFTEEELKEMGGTIRDKSDYMIDLIQDFSLAFQLKNKQVPFEVKPVELQEFVRRIVLNYVNDMTMEGTAFQYENEDESTPIRVLANAKWFARMLDNVIINAVKHNPEGTEITVSVGVSGGHAILSVRDDGMGMDEETLMNLFERYYRGTNTEEKSGAGLGMSIAKSIVLAHNGTIEAASEAGRGTTIAISLPLLLESPSG</sequence>
<dbReference type="SMART" id="SM00388">
    <property type="entry name" value="HisKA"/>
    <property type="match status" value="1"/>
</dbReference>
<dbReference type="AlphaFoldDB" id="A0A3A6PK69"/>
<evidence type="ECO:0000313" key="13">
    <source>
        <dbReference type="Proteomes" id="UP000267798"/>
    </source>
</evidence>
<evidence type="ECO:0000256" key="9">
    <source>
        <dbReference type="ARBA" id="ARBA00023012"/>
    </source>
</evidence>
<dbReference type="GO" id="GO:0005886">
    <property type="term" value="C:plasma membrane"/>
    <property type="evidence" value="ECO:0007669"/>
    <property type="project" value="UniProtKB-SubCell"/>
</dbReference>
<keyword evidence="7 12" id="KW-0418">Kinase</keyword>
<keyword evidence="6" id="KW-0547">Nucleotide-binding</keyword>
<dbReference type="GO" id="GO:0000155">
    <property type="term" value="F:phosphorelay sensor kinase activity"/>
    <property type="evidence" value="ECO:0007669"/>
    <property type="project" value="InterPro"/>
</dbReference>